<feature type="region of interest" description="Disordered" evidence="1">
    <location>
        <begin position="143"/>
        <end position="170"/>
    </location>
</feature>
<evidence type="ECO:0000313" key="2">
    <source>
        <dbReference type="EMBL" id="CAI10095.1"/>
    </source>
</evidence>
<dbReference type="HOGENOM" id="CLU_525469_0_0_4"/>
<dbReference type="Gene3D" id="3.90.70.10">
    <property type="entry name" value="Cysteine proteinases"/>
    <property type="match status" value="1"/>
</dbReference>
<accession>Q5NXW9</accession>
<dbReference type="AlphaFoldDB" id="Q5NXW9"/>
<organism evidence="2 3">
    <name type="scientific">Aromatoleum aromaticum (strain DSM 19018 / LMG 30748 / EbN1)</name>
    <name type="common">Azoarcus sp. (strain EbN1)</name>
    <dbReference type="NCBI Taxonomy" id="76114"/>
    <lineage>
        <taxon>Bacteria</taxon>
        <taxon>Pseudomonadati</taxon>
        <taxon>Pseudomonadota</taxon>
        <taxon>Betaproteobacteria</taxon>
        <taxon>Rhodocyclales</taxon>
        <taxon>Rhodocyclaceae</taxon>
        <taxon>Aromatoleum</taxon>
    </lineage>
</organism>
<evidence type="ECO:0000313" key="3">
    <source>
        <dbReference type="Proteomes" id="UP000006552"/>
    </source>
</evidence>
<protein>
    <recommendedName>
        <fullName evidence="4">Peptidase C39-like domain-containing protein</fullName>
    </recommendedName>
</protein>
<feature type="compositionally biased region" description="Basic and acidic residues" evidence="1">
    <location>
        <begin position="192"/>
        <end position="212"/>
    </location>
</feature>
<dbReference type="KEGG" id="eba:ebA6971"/>
<dbReference type="STRING" id="76114.ebA6971"/>
<keyword evidence="3" id="KW-1185">Reference proteome</keyword>
<name>Q5NXW9_AROAE</name>
<dbReference type="EMBL" id="CR555306">
    <property type="protein sequence ID" value="CAI10095.1"/>
    <property type="molecule type" value="Genomic_DNA"/>
</dbReference>
<proteinExistence type="predicted"/>
<dbReference type="Proteomes" id="UP000006552">
    <property type="component" value="Chromosome"/>
</dbReference>
<evidence type="ECO:0008006" key="4">
    <source>
        <dbReference type="Google" id="ProtNLM"/>
    </source>
</evidence>
<dbReference type="eggNOG" id="COG3271">
    <property type="taxonomic scope" value="Bacteria"/>
</dbReference>
<feature type="region of interest" description="Disordered" evidence="1">
    <location>
        <begin position="190"/>
        <end position="241"/>
    </location>
</feature>
<sequence>MSRTARFRNAAHRFAGRLRAFRVRDVGERHDPHQPLVAIEHDEPMDLLVTHVAGDVGDILVFEAVFDFLGHDVADTSIGILPGRNRPDRDVAVGHHADEFFAVVDRQRSHVPFRHHACCVLDGLLGIEHSHVHRHCLADLHDAPPQSGSRHRLRPCSDAKAVPGNSPADRGARCEQALRLLLPTIPFPPCGTHHETSPDRDRHACPGRERPVFPRSRTHARCARATPADPLPGAGRDDDAPLVAPCRAGRSRRDHRHDGASAIELLTSRGSHAVLPASLRLNVDLLPQPTETTCGPTCLHAVYRYWGEDISLDAVIRRTRALIHGGTYAVFLACDALANGFEATIYTYNLTVFDPTWFRNRMDIAERLQAQREVKDNPRLLHATEGYLDFLRLGGRLRFTDLSPPMLRGLLRRRYPIITGLSSTFLYRTAREFGPNDIPDDVRGTPSGHFVIIAGYDRPARRLLVADPYGPHPYGGMREYWIRMDRVIASTLLGIVTHDANLLVISPRKPKPADPELS</sequence>
<reference evidence="2 3" key="1">
    <citation type="journal article" date="2005" name="Arch. Microbiol.">
        <title>The genome sequence of an anaerobic aromatic-degrading denitrifying bacterium, strain EbN1.</title>
        <authorList>
            <person name="Rabus R."/>
            <person name="Kube M."/>
            <person name="Heider J."/>
            <person name="Beck A."/>
            <person name="Heitmann K."/>
            <person name="Widdel F."/>
            <person name="Reinhardt R."/>
        </authorList>
    </citation>
    <scope>NUCLEOTIDE SEQUENCE [LARGE SCALE GENOMIC DNA]</scope>
    <source>
        <strain evidence="2 3">EbN1</strain>
    </source>
</reference>
<evidence type="ECO:0000256" key="1">
    <source>
        <dbReference type="SAM" id="MobiDB-lite"/>
    </source>
</evidence>
<gene>
    <name evidence="2" type="ORF">ebA6971</name>
</gene>